<gene>
    <name evidence="1" type="ORF">H7E68_17355</name>
</gene>
<sequence length="29" mass="3697">MPRIRNWKDLKFYSIDKIHEYKHIDCLFS</sequence>
<dbReference type="AlphaFoldDB" id="A0A7X0SF92"/>
<evidence type="ECO:0000313" key="2">
    <source>
        <dbReference type="Proteomes" id="UP000585258"/>
    </source>
</evidence>
<protein>
    <submittedName>
        <fullName evidence="1">Tn3 family transposase</fullName>
    </submittedName>
</protein>
<dbReference type="EMBL" id="JACKWY010000014">
    <property type="protein sequence ID" value="MBB6716464.1"/>
    <property type="molecule type" value="Genomic_DNA"/>
</dbReference>
<accession>A0A7X0SF92</accession>
<evidence type="ECO:0000313" key="1">
    <source>
        <dbReference type="EMBL" id="MBB6716464.1"/>
    </source>
</evidence>
<dbReference type="Proteomes" id="UP000585258">
    <property type="component" value="Unassembled WGS sequence"/>
</dbReference>
<name>A0A7X0SF92_9CLOT</name>
<comment type="caution">
    <text evidence="1">The sequence shown here is derived from an EMBL/GenBank/DDBJ whole genome shotgun (WGS) entry which is preliminary data.</text>
</comment>
<organism evidence="1 2">
    <name type="scientific">Clostridium gasigenes</name>
    <dbReference type="NCBI Taxonomy" id="94869"/>
    <lineage>
        <taxon>Bacteria</taxon>
        <taxon>Bacillati</taxon>
        <taxon>Bacillota</taxon>
        <taxon>Clostridia</taxon>
        <taxon>Eubacteriales</taxon>
        <taxon>Clostridiaceae</taxon>
        <taxon>Clostridium</taxon>
    </lineage>
</organism>
<proteinExistence type="predicted"/>
<reference evidence="1 2" key="1">
    <citation type="submission" date="2020-08" db="EMBL/GenBank/DDBJ databases">
        <title>Clostridia isolated from Swiss meat.</title>
        <authorList>
            <person name="Wambui J."/>
            <person name="Stevens M.J.A."/>
            <person name="Stephan R."/>
        </authorList>
    </citation>
    <scope>NUCLEOTIDE SEQUENCE [LARGE SCALE GENOMIC DNA]</scope>
    <source>
        <strain evidence="1 2">CM001</strain>
    </source>
</reference>